<sequence length="425" mass="44515">MANRIDETWHRLREWTYGSTPSERLAALILDHERFESIDPSHPLGGKDGGQDARCTYAGERWIMAVYFPRGQKDFREIKDKFIADAEKVKANRAAGIVFVTNQELKRNERRELEDYAGDLKVELFHLERIATILDRPAMQAVRRQFLSIGEDPELNIYNLGGAGGNAPGGGGGGGSAIGEARGGDGGAGGNVHNFAGTPATAPGAGGGGAAAFGPGSQGGAGGQGGELVTAILKVTPGMKIPVKIGQGGKADLNGGDGGDGGDTSFGDIVAKGGKGGKAGFSVIVSRKVSEADLKAGLHISTLMLAECCHFRDSLAYCLAAGIEHVTFAKLPERLTFVLFGILSIGNAQLGVEYELTASFESSGGNTLWSQAMKVYSGVPRRIARPIFALLIDCEVGEPGICSVLIHSGDHCLGRLPVEVVVPET</sequence>
<dbReference type="Proteomes" id="UP000005045">
    <property type="component" value="Unassembled WGS sequence"/>
</dbReference>
<dbReference type="EMBL" id="ABLD01000002">
    <property type="protein sequence ID" value="EDT12201.1"/>
    <property type="molecule type" value="Genomic_DNA"/>
</dbReference>
<name>B1FUX5_PARG4</name>
<dbReference type="AlphaFoldDB" id="B1FUX5"/>
<evidence type="ECO:0000313" key="2">
    <source>
        <dbReference type="EMBL" id="EDT12201.1"/>
    </source>
</evidence>
<dbReference type="RefSeq" id="WP_006047325.1">
    <property type="nucleotide sequence ID" value="NZ_ABLD01000002.1"/>
</dbReference>
<evidence type="ECO:0000259" key="1">
    <source>
        <dbReference type="Pfam" id="PF21722"/>
    </source>
</evidence>
<feature type="domain" description="Glycine-rich" evidence="1">
    <location>
        <begin position="204"/>
        <end position="280"/>
    </location>
</feature>
<proteinExistence type="predicted"/>
<accession>B1FUX5</accession>
<evidence type="ECO:0000313" key="3">
    <source>
        <dbReference type="Proteomes" id="UP000005045"/>
    </source>
</evidence>
<dbReference type="Pfam" id="PF21722">
    <property type="entry name" value="Gly_rich_2"/>
    <property type="match status" value="1"/>
</dbReference>
<keyword evidence="3" id="KW-1185">Reference proteome</keyword>
<reference evidence="2 3" key="1">
    <citation type="submission" date="2008-03" db="EMBL/GenBank/DDBJ databases">
        <title>Sequencing of the draft genome and assembly of Burkholderia graminis C4D1M.</title>
        <authorList>
            <consortium name="US DOE Joint Genome Institute (JGI-PGF)"/>
            <person name="Copeland A."/>
            <person name="Lucas S."/>
            <person name="Lapidus A."/>
            <person name="Glavina del Rio T."/>
            <person name="Dalin E."/>
            <person name="Tice H."/>
            <person name="Bruce D."/>
            <person name="Goodwin L."/>
            <person name="Pitluck S."/>
            <person name="Larimer F."/>
            <person name="Land M.L."/>
            <person name="Hauser L."/>
            <person name="Tiedje J."/>
            <person name="Richardson P."/>
        </authorList>
    </citation>
    <scope>NUCLEOTIDE SEQUENCE [LARGE SCALE GENOMIC DNA]</scope>
    <source>
        <strain evidence="3">ATCC 700544 / DSM 17151 / LMG 18924 / NCIMB 13744 / C4D1M</strain>
    </source>
</reference>
<comment type="caution">
    <text evidence="2">The sequence shown here is derived from an EMBL/GenBank/DDBJ whole genome shotgun (WGS) entry which is preliminary data.</text>
</comment>
<protein>
    <recommendedName>
        <fullName evidence="1">Glycine-rich domain-containing protein</fullName>
    </recommendedName>
</protein>
<organism evidence="2 3">
    <name type="scientific">Paraburkholderia graminis (strain ATCC 700544 / DSM 17151 / LMG 18924 / NCIMB 13744 / C4D1M)</name>
    <dbReference type="NCBI Taxonomy" id="396598"/>
    <lineage>
        <taxon>Bacteria</taxon>
        <taxon>Pseudomonadati</taxon>
        <taxon>Pseudomonadota</taxon>
        <taxon>Betaproteobacteria</taxon>
        <taxon>Burkholderiales</taxon>
        <taxon>Burkholderiaceae</taxon>
        <taxon>Paraburkholderia</taxon>
    </lineage>
</organism>
<gene>
    <name evidence="2" type="ORF">BgramDRAFT_0765</name>
</gene>
<dbReference type="OrthoDB" id="9813719at2"/>
<dbReference type="InterPro" id="IPR049304">
    <property type="entry name" value="Gly_rich_dom"/>
</dbReference>